<evidence type="ECO:0000313" key="7">
    <source>
        <dbReference type="EMBL" id="JAT87316.1"/>
    </source>
</evidence>
<evidence type="ECO:0000256" key="3">
    <source>
        <dbReference type="ARBA" id="ARBA00023204"/>
    </source>
</evidence>
<accession>A0A1E1WKA7</accession>
<protein>
    <recommendedName>
        <fullName evidence="8">HhH-GPD domain-containing protein</fullName>
    </recommendedName>
</protein>
<evidence type="ECO:0000256" key="2">
    <source>
        <dbReference type="ARBA" id="ARBA00022801"/>
    </source>
</evidence>
<dbReference type="GO" id="GO:0005634">
    <property type="term" value="C:nucleus"/>
    <property type="evidence" value="ECO:0007669"/>
    <property type="project" value="TreeGrafter"/>
</dbReference>
<keyword evidence="3" id="KW-0234">DNA repair</keyword>
<dbReference type="InterPro" id="IPR023170">
    <property type="entry name" value="HhH_base_excis_C"/>
</dbReference>
<dbReference type="AlphaFoldDB" id="A0A1E1WKA7"/>
<dbReference type="GO" id="GO:0016829">
    <property type="term" value="F:lyase activity"/>
    <property type="evidence" value="ECO:0007669"/>
    <property type="project" value="UniProtKB-KW"/>
</dbReference>
<dbReference type="GO" id="GO:0003906">
    <property type="term" value="F:DNA-(apurinic or apyrimidinic site) endonuclease activity"/>
    <property type="evidence" value="ECO:0007669"/>
    <property type="project" value="TreeGrafter"/>
</dbReference>
<dbReference type="GO" id="GO:0051539">
    <property type="term" value="F:4 iron, 4 sulfur cluster binding"/>
    <property type="evidence" value="ECO:0007669"/>
    <property type="project" value="InterPro"/>
</dbReference>
<dbReference type="InterPro" id="IPR003651">
    <property type="entry name" value="Endonuclease3_FeS-loop_motif"/>
</dbReference>
<evidence type="ECO:0000256" key="1">
    <source>
        <dbReference type="ARBA" id="ARBA00022763"/>
    </source>
</evidence>
<dbReference type="GO" id="GO:0000703">
    <property type="term" value="F:oxidized pyrimidine nucleobase lesion DNA N-glycosylase activity"/>
    <property type="evidence" value="ECO:0007669"/>
    <property type="project" value="TreeGrafter"/>
</dbReference>
<organism evidence="7">
    <name type="scientific">Pectinophora gossypiella</name>
    <name type="common">Cotton pink bollworm</name>
    <name type="synonym">Depressaria gossypiella</name>
    <dbReference type="NCBI Taxonomy" id="13191"/>
    <lineage>
        <taxon>Eukaryota</taxon>
        <taxon>Metazoa</taxon>
        <taxon>Ecdysozoa</taxon>
        <taxon>Arthropoda</taxon>
        <taxon>Hexapoda</taxon>
        <taxon>Insecta</taxon>
        <taxon>Pterygota</taxon>
        <taxon>Neoptera</taxon>
        <taxon>Endopterygota</taxon>
        <taxon>Lepidoptera</taxon>
        <taxon>Glossata</taxon>
        <taxon>Ditrysia</taxon>
        <taxon>Gelechioidea</taxon>
        <taxon>Gelechiidae</taxon>
        <taxon>Apatetrinae</taxon>
        <taxon>Pectinophora</taxon>
    </lineage>
</organism>
<keyword evidence="4" id="KW-0456">Lyase</keyword>
<feature type="compositionally biased region" description="Basic and acidic residues" evidence="6">
    <location>
        <begin position="158"/>
        <end position="169"/>
    </location>
</feature>
<dbReference type="Gene3D" id="1.10.1670.10">
    <property type="entry name" value="Helix-hairpin-Helix base-excision DNA repair enzymes (C-terminal)"/>
    <property type="match status" value="1"/>
</dbReference>
<keyword evidence="2" id="KW-0378">Hydrolase</keyword>
<feature type="non-terminal residue" evidence="7">
    <location>
        <position position="1"/>
    </location>
</feature>
<name>A0A1E1WKA7_PECGO</name>
<dbReference type="PANTHER" id="PTHR43286:SF1">
    <property type="entry name" value="ENDONUCLEASE III-LIKE PROTEIN 1"/>
    <property type="match status" value="1"/>
</dbReference>
<dbReference type="GO" id="GO:0006289">
    <property type="term" value="P:nucleotide-excision repair"/>
    <property type="evidence" value="ECO:0007669"/>
    <property type="project" value="TreeGrafter"/>
</dbReference>
<dbReference type="EMBL" id="GDQN01003738">
    <property type="protein sequence ID" value="JAT87316.1"/>
    <property type="molecule type" value="Transcribed_RNA"/>
</dbReference>
<keyword evidence="5" id="KW-0326">Glycosidase</keyword>
<dbReference type="OrthoDB" id="2099276at2759"/>
<reference evidence="7" key="1">
    <citation type="submission" date="2015-09" db="EMBL/GenBank/DDBJ databases">
        <title>De novo assembly of Pectinophora gossypiella (Pink Bollworm) gut transcriptome.</title>
        <authorList>
            <person name="Tassone E.E."/>
        </authorList>
    </citation>
    <scope>NUCLEOTIDE SEQUENCE</scope>
</reference>
<evidence type="ECO:0000256" key="5">
    <source>
        <dbReference type="ARBA" id="ARBA00023295"/>
    </source>
</evidence>
<evidence type="ECO:0000256" key="6">
    <source>
        <dbReference type="SAM" id="MobiDB-lite"/>
    </source>
</evidence>
<dbReference type="PANTHER" id="PTHR43286">
    <property type="entry name" value="ENDONUCLEASE III-LIKE PROTEIN 1"/>
    <property type="match status" value="1"/>
</dbReference>
<feature type="non-terminal residue" evidence="7">
    <location>
        <position position="178"/>
    </location>
</feature>
<sequence length="178" mass="20011">NRIGWVKKPTSTPEDTRKALETWLPFDLWSEVNLLMVGFGQTICLPIGPMCHECLNNDICPSSGLGRKTPKKTPSKTPSKKSPANIKEEDMLQVKKELDLDSKEKSPRKRKETPKKEVKAENTAKEDDMDDFEVKNEKLTVKPVAKKSSPAKKRKVTPKKEVGDTDNKQAMESTKSTS</sequence>
<dbReference type="GO" id="GO:0006285">
    <property type="term" value="P:base-excision repair, AP site formation"/>
    <property type="evidence" value="ECO:0007669"/>
    <property type="project" value="TreeGrafter"/>
</dbReference>
<feature type="region of interest" description="Disordered" evidence="6">
    <location>
        <begin position="62"/>
        <end position="178"/>
    </location>
</feature>
<evidence type="ECO:0008006" key="8">
    <source>
        <dbReference type="Google" id="ProtNLM"/>
    </source>
</evidence>
<dbReference type="InterPro" id="IPR011257">
    <property type="entry name" value="DNA_glycosylase"/>
</dbReference>
<proteinExistence type="predicted"/>
<gene>
    <name evidence="7" type="ORF">g.1910</name>
</gene>
<keyword evidence="1" id="KW-0227">DNA damage</keyword>
<feature type="compositionally biased region" description="Basic and acidic residues" evidence="6">
    <location>
        <begin position="86"/>
        <end position="105"/>
    </location>
</feature>
<dbReference type="SUPFAM" id="SSF48150">
    <property type="entry name" value="DNA-glycosylase"/>
    <property type="match status" value="1"/>
</dbReference>
<dbReference type="SMART" id="SM00525">
    <property type="entry name" value="FES"/>
    <property type="match status" value="1"/>
</dbReference>
<feature type="compositionally biased region" description="Basic and acidic residues" evidence="6">
    <location>
        <begin position="114"/>
        <end position="140"/>
    </location>
</feature>
<evidence type="ECO:0000256" key="4">
    <source>
        <dbReference type="ARBA" id="ARBA00023239"/>
    </source>
</evidence>